<keyword evidence="4" id="KW-1185">Reference proteome</keyword>
<keyword evidence="3" id="KW-0121">Carboxypeptidase</keyword>
<gene>
    <name evidence="3" type="ORF">MM239_12090</name>
</gene>
<dbReference type="SMART" id="SM00631">
    <property type="entry name" value="Zn_pept"/>
    <property type="match status" value="1"/>
</dbReference>
<feature type="chain" id="PRO_5046623813" evidence="1">
    <location>
        <begin position="20"/>
        <end position="850"/>
    </location>
</feature>
<keyword evidence="3" id="KW-0645">Protease</keyword>
<evidence type="ECO:0000313" key="3">
    <source>
        <dbReference type="EMBL" id="MCH7410139.1"/>
    </source>
</evidence>
<feature type="signal peptide" evidence="1">
    <location>
        <begin position="1"/>
        <end position="19"/>
    </location>
</feature>
<dbReference type="SUPFAM" id="SSF52317">
    <property type="entry name" value="Class I glutamine amidotransferase-like"/>
    <property type="match status" value="1"/>
</dbReference>
<dbReference type="Gene3D" id="3.40.630.10">
    <property type="entry name" value="Zn peptidases"/>
    <property type="match status" value="1"/>
</dbReference>
<accession>A0ABS9V1P1</accession>
<dbReference type="EMBL" id="JAKZGP010000030">
    <property type="protein sequence ID" value="MCH7410139.1"/>
    <property type="molecule type" value="Genomic_DNA"/>
</dbReference>
<organism evidence="3 4">
    <name type="scientific">Belliella filtrata</name>
    <dbReference type="NCBI Taxonomy" id="2923435"/>
    <lineage>
        <taxon>Bacteria</taxon>
        <taxon>Pseudomonadati</taxon>
        <taxon>Bacteroidota</taxon>
        <taxon>Cytophagia</taxon>
        <taxon>Cytophagales</taxon>
        <taxon>Cyclobacteriaceae</taxon>
        <taxon>Belliella</taxon>
    </lineage>
</organism>
<name>A0ABS9V1P1_9BACT</name>
<keyword evidence="1" id="KW-0732">Signal</keyword>
<dbReference type="GO" id="GO:0004180">
    <property type="term" value="F:carboxypeptidase activity"/>
    <property type="evidence" value="ECO:0007669"/>
    <property type="project" value="UniProtKB-KW"/>
</dbReference>
<reference evidence="3" key="1">
    <citation type="submission" date="2022-03" db="EMBL/GenBank/DDBJ databases">
        <title>De novo assembled genomes of Belliella spp. (Cyclobacteriaceae) strains.</title>
        <authorList>
            <person name="Szabo A."/>
            <person name="Korponai K."/>
            <person name="Felfoldi T."/>
        </authorList>
    </citation>
    <scope>NUCLEOTIDE SEQUENCE</scope>
    <source>
        <strain evidence="3">DSM 111904</strain>
    </source>
</reference>
<dbReference type="InterPro" id="IPR000834">
    <property type="entry name" value="Peptidase_M14"/>
</dbReference>
<dbReference type="InterPro" id="IPR029062">
    <property type="entry name" value="Class_I_gatase-like"/>
</dbReference>
<comment type="caution">
    <text evidence="3">The sequence shown here is derived from an EMBL/GenBank/DDBJ whole genome shotgun (WGS) entry which is preliminary data.</text>
</comment>
<dbReference type="Pfam" id="PF00246">
    <property type="entry name" value="Peptidase_M14"/>
    <property type="match status" value="1"/>
</dbReference>
<feature type="domain" description="Peptidase M14" evidence="2">
    <location>
        <begin position="52"/>
        <end position="340"/>
    </location>
</feature>
<dbReference type="RefSeq" id="WP_241348507.1">
    <property type="nucleotide sequence ID" value="NZ_JAKZGP010000030.1"/>
</dbReference>
<evidence type="ECO:0000259" key="2">
    <source>
        <dbReference type="SMART" id="SM00631"/>
    </source>
</evidence>
<keyword evidence="3" id="KW-0378">Hydrolase</keyword>
<evidence type="ECO:0000256" key="1">
    <source>
        <dbReference type="SAM" id="SignalP"/>
    </source>
</evidence>
<evidence type="ECO:0000313" key="4">
    <source>
        <dbReference type="Proteomes" id="UP001165489"/>
    </source>
</evidence>
<protein>
    <submittedName>
        <fullName evidence="3">Zinc carboxypeptidase</fullName>
    </submittedName>
</protein>
<sequence length="850" mass="95597">MMKIRLVLSFFLLSSTAFPQTDISYFLPENTQYSTSIPTPKDVLGFELGDWHVSHDQVIQYMKALAQASDRVIIQEIGRTYEKRPQINVIISSPENLKNLEKIKAERKKLRLANLSINTENMPAVVFAGYGVHGNEASTTNSSLLTAYHYAAAQEVKTDLEQLVIIIDPSLNPDGYSRFASWINAHKSYHFLEDPEQKGLNEPWPSARTNHYWQDLNKDWLPLEHVESRNRVAVFQDWLPNVQLDFHEISTNITYSLNQNIPFVYHPQIPEKAHDLKKKIREYNTSLQDSIGLQGHSQDYLDNFYYGKGSTYADIQGSVGVFLEQAFSRGQPQERVFGSSSFENNIRNHFATSLSSIKATVEMRKELNSYLKEFYADSKKEADEDTNKAYIFGSSSDGYSASALATMITQHGINVFALNEDIIVNSVPFEKDKSFIVPLTQPQYRLIKGIFEENISYQDSIFQDITAWTMPMAYNIKSMALSSRILNLASVELIDKDHPQAKGELIGDAEAHTFAFEWSEYLAPKATYELMQKNYLVSINHQEWQGTKDKRFERGSIIISKGLSNATSASMYEDLQELAEKYGINIYAISSDTPEEDNSSTPKIDVLQAPKVALLVDEGIEGQEAGEVWHLLDQKLGIPLTLFSIQRLGSADLTRYNTIIMPSGNYEGMRKSALDALKNWISNGGLLIGRGEALTWLNHHGLATYSFKEIPPIESSDTTSYADYSAAAGARITSGAIFHAELDLTHPLAYGFESAELYTFRDNNMFLSPSTNPFANPVKYTDSSLASGYVHPTNLDLINESAIVQVNTLGEGRIIGFVDNPNFRGFWRGTSKLFINALFFGQTIELGTGR</sequence>
<dbReference type="Proteomes" id="UP001165489">
    <property type="component" value="Unassembled WGS sequence"/>
</dbReference>
<dbReference type="SUPFAM" id="SSF53187">
    <property type="entry name" value="Zn-dependent exopeptidases"/>
    <property type="match status" value="1"/>
</dbReference>
<proteinExistence type="predicted"/>